<dbReference type="InterPro" id="IPR001296">
    <property type="entry name" value="Glyco_trans_1"/>
</dbReference>
<feature type="region of interest" description="Disordered" evidence="1">
    <location>
        <begin position="388"/>
        <end position="407"/>
    </location>
</feature>
<protein>
    <submittedName>
        <fullName evidence="4">Glycosyltransferase family 4 protein</fullName>
    </submittedName>
</protein>
<accession>A0A9D2C1C5</accession>
<dbReference type="Pfam" id="PF00534">
    <property type="entry name" value="Glycos_transf_1"/>
    <property type="match status" value="1"/>
</dbReference>
<feature type="domain" description="Glycosyl transferase family 1" evidence="2">
    <location>
        <begin position="197"/>
        <end position="357"/>
    </location>
</feature>
<dbReference type="GO" id="GO:0016758">
    <property type="term" value="F:hexosyltransferase activity"/>
    <property type="evidence" value="ECO:0007669"/>
    <property type="project" value="TreeGrafter"/>
</dbReference>
<dbReference type="InterPro" id="IPR050194">
    <property type="entry name" value="Glycosyltransferase_grp1"/>
</dbReference>
<proteinExistence type="predicted"/>
<dbReference type="SUPFAM" id="SSF53756">
    <property type="entry name" value="UDP-Glycosyltransferase/glycogen phosphorylase"/>
    <property type="match status" value="1"/>
</dbReference>
<sequence length="407" mass="45829">MERQVLVVTTTGDFLLKFERGDVRLLQSLGYTVHYAANFTEPPYCRDRREIEALGVRTHHIPIARSPFLFRENWQAFLQLRSLILEEGITAIHCHTPVGGVLGRLAGKYAPGPRPVVAYTAHGFHFYRGAPWRNWLLYYPAERFLARYTDLLLVVNEEDYRRARGFPLRPGGSLWKLPGVGLDLERFSPPSPQRRQALRRAYGLGEEFFLLSLGELNENKNHQVVLRALAQLKARPQGLPPLRYAICGEGFFRPRLERAIRELGLSGVAELWGYRRDVPELLACADATAFPSRREGLGMAGVESLAMGVPVLAADNRGTREYMEQGGNGFLCRWDDPGDFARGLEALWALGPGQRQAMSRRCVDAARPFAGKYAQAVMRRVYQEMEEKGGELPGGRECESHRGYGGV</sequence>
<gene>
    <name evidence="4" type="ORF">H9838_07025</name>
</gene>
<dbReference type="Pfam" id="PF13579">
    <property type="entry name" value="Glyco_trans_4_4"/>
    <property type="match status" value="1"/>
</dbReference>
<dbReference type="InterPro" id="IPR028098">
    <property type="entry name" value="Glyco_trans_4-like_N"/>
</dbReference>
<evidence type="ECO:0000313" key="4">
    <source>
        <dbReference type="EMBL" id="HIY26906.1"/>
    </source>
</evidence>
<evidence type="ECO:0000256" key="1">
    <source>
        <dbReference type="SAM" id="MobiDB-lite"/>
    </source>
</evidence>
<dbReference type="EMBL" id="DXDU01000114">
    <property type="protein sequence ID" value="HIY26906.1"/>
    <property type="molecule type" value="Genomic_DNA"/>
</dbReference>
<dbReference type="AlphaFoldDB" id="A0A9D2C1C5"/>
<evidence type="ECO:0000259" key="3">
    <source>
        <dbReference type="Pfam" id="PF13579"/>
    </source>
</evidence>
<comment type="caution">
    <text evidence="4">The sequence shown here is derived from an EMBL/GenBank/DDBJ whole genome shotgun (WGS) entry which is preliminary data.</text>
</comment>
<reference evidence="4" key="2">
    <citation type="submission" date="2021-04" db="EMBL/GenBank/DDBJ databases">
        <authorList>
            <person name="Gilroy R."/>
        </authorList>
    </citation>
    <scope>NUCLEOTIDE SEQUENCE</scope>
    <source>
        <strain evidence="4">1282</strain>
    </source>
</reference>
<dbReference type="Gene3D" id="3.40.50.2000">
    <property type="entry name" value="Glycogen Phosphorylase B"/>
    <property type="match status" value="2"/>
</dbReference>
<dbReference type="PANTHER" id="PTHR45947">
    <property type="entry name" value="SULFOQUINOVOSYL TRANSFERASE SQD2"/>
    <property type="match status" value="1"/>
</dbReference>
<evidence type="ECO:0000313" key="5">
    <source>
        <dbReference type="Proteomes" id="UP000823915"/>
    </source>
</evidence>
<organism evidence="4 5">
    <name type="scientific">Candidatus Acutalibacter pullistercoris</name>
    <dbReference type="NCBI Taxonomy" id="2838418"/>
    <lineage>
        <taxon>Bacteria</taxon>
        <taxon>Bacillati</taxon>
        <taxon>Bacillota</taxon>
        <taxon>Clostridia</taxon>
        <taxon>Eubacteriales</taxon>
        <taxon>Acutalibacteraceae</taxon>
        <taxon>Acutalibacter</taxon>
    </lineage>
</organism>
<reference evidence="4" key="1">
    <citation type="journal article" date="2021" name="PeerJ">
        <title>Extensive microbial diversity within the chicken gut microbiome revealed by metagenomics and culture.</title>
        <authorList>
            <person name="Gilroy R."/>
            <person name="Ravi A."/>
            <person name="Getino M."/>
            <person name="Pursley I."/>
            <person name="Horton D.L."/>
            <person name="Alikhan N.F."/>
            <person name="Baker D."/>
            <person name="Gharbi K."/>
            <person name="Hall N."/>
            <person name="Watson M."/>
            <person name="Adriaenssens E.M."/>
            <person name="Foster-Nyarko E."/>
            <person name="Jarju S."/>
            <person name="Secka A."/>
            <person name="Antonio M."/>
            <person name="Oren A."/>
            <person name="Chaudhuri R.R."/>
            <person name="La Ragione R."/>
            <person name="Hildebrand F."/>
            <person name="Pallen M.J."/>
        </authorList>
    </citation>
    <scope>NUCLEOTIDE SEQUENCE</scope>
    <source>
        <strain evidence="4">1282</strain>
    </source>
</reference>
<evidence type="ECO:0000259" key="2">
    <source>
        <dbReference type="Pfam" id="PF00534"/>
    </source>
</evidence>
<dbReference type="Proteomes" id="UP000823915">
    <property type="component" value="Unassembled WGS sequence"/>
</dbReference>
<feature type="domain" description="Glycosyltransferase subfamily 4-like N-terminal" evidence="3">
    <location>
        <begin position="23"/>
        <end position="168"/>
    </location>
</feature>
<name>A0A9D2C1C5_9FIRM</name>
<dbReference type="PANTHER" id="PTHR45947:SF3">
    <property type="entry name" value="SULFOQUINOVOSYL TRANSFERASE SQD2"/>
    <property type="match status" value="1"/>
</dbReference>
<dbReference type="CDD" id="cd03808">
    <property type="entry name" value="GT4_CapM-like"/>
    <property type="match status" value="1"/>
</dbReference>